<comment type="caution">
    <text evidence="2">The sequence shown here is derived from an EMBL/GenBank/DDBJ whole genome shotgun (WGS) entry which is preliminary data.</text>
</comment>
<sequence>MAALAALALTVPTTGTAVSAEPEGGAPAVPIPQDPGSTSVKPYLGAPRRAHPFRDVRFAPRHPFMAVNGRSNLHDDAYQSDAGRTPGPLGHSPEITSTLFAQECASVTFDSEGRLLTVCVGLATVDLRLLDPRTLDVLAEHPLPPRPASSASSPFTAFGGGGYFYLDQRDRVVVPTSDGHIQVIAETGTADAPTLTLRRDYDVSADVGSSVILSALPDWDGRIWFVTGSGVVGTVDRHTGRSRSRQLPHGEGIGNSMAVDETGGVFVVSDRALYRFDAIGSGAPAATWRRTYDAGTRQKPGQSQTGSGTTPTIVRRQGHRFVAITDNADPRMHVLVFRAGRRGPGARPVCRIPVFPRGRGATDNSLVAVGRALIVENNYGYTGPEQSPPSGNPQRNTPTTVPGVTRIDVDYAHGGCRRVWTNRLVRVPTSVSKVSAATGLLYVYEHPAADEVRYTSGEPATGPEDPWYLTAIDARTGRRAWSALTGVGLGYNNNYAPITFGPDGTAYVGVLGGLLAMRDTPRT</sequence>
<gene>
    <name evidence="2" type="ORF">GCM10009844_21340</name>
</gene>
<protein>
    <submittedName>
        <fullName evidence="2">Uncharacterized protein</fullName>
    </submittedName>
</protein>
<name>A0ABP5LEM4_9ACTN</name>
<dbReference type="EMBL" id="BAAAQR010000005">
    <property type="protein sequence ID" value="GAA2145955.1"/>
    <property type="molecule type" value="Genomic_DNA"/>
</dbReference>
<proteinExistence type="predicted"/>
<dbReference type="SUPFAM" id="SSF50998">
    <property type="entry name" value="Quinoprotein alcohol dehydrogenase-like"/>
    <property type="match status" value="1"/>
</dbReference>
<dbReference type="InterPro" id="IPR011047">
    <property type="entry name" value="Quinoprotein_ADH-like_sf"/>
</dbReference>
<evidence type="ECO:0000256" key="1">
    <source>
        <dbReference type="SAM" id="MobiDB-lite"/>
    </source>
</evidence>
<dbReference type="Gene3D" id="2.130.10.10">
    <property type="entry name" value="YVTN repeat-like/Quinoprotein amine dehydrogenase"/>
    <property type="match status" value="1"/>
</dbReference>
<reference evidence="3" key="1">
    <citation type="journal article" date="2019" name="Int. J. Syst. Evol. Microbiol.">
        <title>The Global Catalogue of Microorganisms (GCM) 10K type strain sequencing project: providing services to taxonomists for standard genome sequencing and annotation.</title>
        <authorList>
            <consortium name="The Broad Institute Genomics Platform"/>
            <consortium name="The Broad Institute Genome Sequencing Center for Infectious Disease"/>
            <person name="Wu L."/>
            <person name="Ma J."/>
        </authorList>
    </citation>
    <scope>NUCLEOTIDE SEQUENCE [LARGE SCALE GENOMIC DNA]</scope>
    <source>
        <strain evidence="3">JCM 16022</strain>
    </source>
</reference>
<dbReference type="Proteomes" id="UP001501771">
    <property type="component" value="Unassembled WGS sequence"/>
</dbReference>
<feature type="region of interest" description="Disordered" evidence="1">
    <location>
        <begin position="380"/>
        <end position="402"/>
    </location>
</feature>
<evidence type="ECO:0000313" key="3">
    <source>
        <dbReference type="Proteomes" id="UP001501771"/>
    </source>
</evidence>
<keyword evidence="3" id="KW-1185">Reference proteome</keyword>
<dbReference type="InterPro" id="IPR015943">
    <property type="entry name" value="WD40/YVTN_repeat-like_dom_sf"/>
</dbReference>
<evidence type="ECO:0000313" key="2">
    <source>
        <dbReference type="EMBL" id="GAA2145955.1"/>
    </source>
</evidence>
<feature type="compositionally biased region" description="Polar residues" evidence="1">
    <location>
        <begin position="392"/>
        <end position="402"/>
    </location>
</feature>
<accession>A0ABP5LEM4</accession>
<feature type="region of interest" description="Disordered" evidence="1">
    <location>
        <begin position="16"/>
        <end position="38"/>
    </location>
</feature>
<organism evidence="2 3">
    <name type="scientific">Nocardioides koreensis</name>
    <dbReference type="NCBI Taxonomy" id="433651"/>
    <lineage>
        <taxon>Bacteria</taxon>
        <taxon>Bacillati</taxon>
        <taxon>Actinomycetota</taxon>
        <taxon>Actinomycetes</taxon>
        <taxon>Propionibacteriales</taxon>
        <taxon>Nocardioidaceae</taxon>
        <taxon>Nocardioides</taxon>
    </lineage>
</organism>